<dbReference type="EMBL" id="BAAADG010000003">
    <property type="protein sequence ID" value="GAA0218481.1"/>
    <property type="molecule type" value="Genomic_DNA"/>
</dbReference>
<evidence type="ECO:0000256" key="7">
    <source>
        <dbReference type="ARBA" id="ARBA00022777"/>
    </source>
</evidence>
<evidence type="ECO:0000256" key="9">
    <source>
        <dbReference type="ARBA" id="ARBA00023136"/>
    </source>
</evidence>
<comment type="subcellular location">
    <subcellularLocation>
        <location evidence="2">Membrane</location>
    </subcellularLocation>
</comment>
<accession>A0ABN0TCV8</accession>
<dbReference type="Gene3D" id="3.30.450.350">
    <property type="entry name" value="CHASE domain"/>
    <property type="match status" value="1"/>
</dbReference>
<evidence type="ECO:0000259" key="11">
    <source>
        <dbReference type="PROSITE" id="PS50112"/>
    </source>
</evidence>
<feature type="domain" description="PAS" evidence="11">
    <location>
        <begin position="426"/>
        <end position="499"/>
    </location>
</feature>
<proteinExistence type="predicted"/>
<dbReference type="InterPro" id="IPR052162">
    <property type="entry name" value="Sensor_kinase/Photoreceptor"/>
</dbReference>
<dbReference type="CDD" id="cd00130">
    <property type="entry name" value="PAS"/>
    <property type="match status" value="1"/>
</dbReference>
<dbReference type="InterPro" id="IPR000014">
    <property type="entry name" value="PAS"/>
</dbReference>
<keyword evidence="6 10" id="KW-0812">Transmembrane</keyword>
<dbReference type="InterPro" id="IPR013655">
    <property type="entry name" value="PAS_fold_3"/>
</dbReference>
<name>A0ABN0TCV8_9GAMM</name>
<dbReference type="EC" id="2.7.13.3" evidence="3"/>
<evidence type="ECO:0000256" key="1">
    <source>
        <dbReference type="ARBA" id="ARBA00000085"/>
    </source>
</evidence>
<reference evidence="13 14" key="1">
    <citation type="journal article" date="2019" name="Int. J. Syst. Evol. Microbiol.">
        <title>The Global Catalogue of Microorganisms (GCM) 10K type strain sequencing project: providing services to taxonomists for standard genome sequencing and annotation.</title>
        <authorList>
            <consortium name="The Broad Institute Genomics Platform"/>
            <consortium name="The Broad Institute Genome Sequencing Center for Infectious Disease"/>
            <person name="Wu L."/>
            <person name="Ma J."/>
        </authorList>
    </citation>
    <scope>NUCLEOTIDE SEQUENCE [LARGE SCALE GENOMIC DNA]</scope>
    <source>
        <strain evidence="13 14">JCM 6886</strain>
    </source>
</reference>
<evidence type="ECO:0000256" key="5">
    <source>
        <dbReference type="ARBA" id="ARBA00022679"/>
    </source>
</evidence>
<dbReference type="PROSITE" id="PS50112">
    <property type="entry name" value="PAS"/>
    <property type="match status" value="1"/>
</dbReference>
<dbReference type="PROSITE" id="PS50839">
    <property type="entry name" value="CHASE"/>
    <property type="match status" value="1"/>
</dbReference>
<dbReference type="SMART" id="SM00091">
    <property type="entry name" value="PAS"/>
    <property type="match status" value="2"/>
</dbReference>
<feature type="domain" description="CHASE" evidence="12">
    <location>
        <begin position="17"/>
        <end position="241"/>
    </location>
</feature>
<keyword evidence="8 10" id="KW-1133">Transmembrane helix</keyword>
<dbReference type="SMART" id="SM01079">
    <property type="entry name" value="CHASE"/>
    <property type="match status" value="1"/>
</dbReference>
<comment type="catalytic activity">
    <reaction evidence="1">
        <text>ATP + protein L-histidine = ADP + protein N-phospho-L-histidine.</text>
        <dbReference type="EC" id="2.7.13.3"/>
    </reaction>
</comment>
<evidence type="ECO:0000256" key="2">
    <source>
        <dbReference type="ARBA" id="ARBA00004370"/>
    </source>
</evidence>
<keyword evidence="9 10" id="KW-0472">Membrane</keyword>
<protein>
    <recommendedName>
        <fullName evidence="3">histidine kinase</fullName>
        <ecNumber evidence="3">2.7.13.3</ecNumber>
    </recommendedName>
</protein>
<evidence type="ECO:0000313" key="13">
    <source>
        <dbReference type="EMBL" id="GAA0218481.1"/>
    </source>
</evidence>
<dbReference type="InterPro" id="IPR035965">
    <property type="entry name" value="PAS-like_dom_sf"/>
</dbReference>
<dbReference type="Proteomes" id="UP001501476">
    <property type="component" value="Unassembled WGS sequence"/>
</dbReference>
<evidence type="ECO:0000259" key="12">
    <source>
        <dbReference type="PROSITE" id="PS50839"/>
    </source>
</evidence>
<dbReference type="InterPro" id="IPR042240">
    <property type="entry name" value="CHASE_sf"/>
</dbReference>
<dbReference type="InterPro" id="IPR006189">
    <property type="entry name" value="CHASE_dom"/>
</dbReference>
<evidence type="ECO:0000256" key="4">
    <source>
        <dbReference type="ARBA" id="ARBA00022553"/>
    </source>
</evidence>
<keyword evidence="5" id="KW-0808">Transferase</keyword>
<organism evidence="13 14">
    <name type="scientific">Methylophaga marina</name>
    <dbReference type="NCBI Taxonomy" id="45495"/>
    <lineage>
        <taxon>Bacteria</taxon>
        <taxon>Pseudomonadati</taxon>
        <taxon>Pseudomonadota</taxon>
        <taxon>Gammaproteobacteria</taxon>
        <taxon>Thiotrichales</taxon>
        <taxon>Piscirickettsiaceae</taxon>
        <taxon>Methylophaga</taxon>
    </lineage>
</organism>
<sequence length="545" mass="63325">MRDYELALRSGKGLFDASTQVTRTDWRHFVDTIQLQRDFPGIQAIGYAEMIPSQSLTKHIQSIREEGFPDYTLEPTGKREQYSSIVFIEPFDWRNQRAFGFDMFSEPVRRQAMILARDTKQAVATGPVILEQETNEEKQHGFLMYVPVYQHNKATGSVVERRDAIQGFVYAAFRMKDFMQGILGRGQQTLNFEIYDFSDDAYTLLYKNADTEHAFYHEKENEKAFSHMFELNIGERNWRLFVYSHDDFTTLSERYQPVLIAIICTLVGVAIFSFISFLARQGAGATKQASEAHASRNLSEQRLLMATHIAKIGVMEWDLYSDKVYMDQQLLSIYEIKNNTFDGSYKQWLLMVHELDRDRISMDLEQASQFEERFELTFRIFTQHGIRYLHGSFYVERDAIDNPSKIIGFIVDKTVGQEAHTQLRQEAERLETVLSSAKLGSWQWNIETGEAVYNQNWAEMIGYDLTELLPMTMDTWKEHCHPDDVLNVGKQLERHLKGETDFFECTIRMLHRNGKVVHVLTKGRVISHTQAGQPLLMFGIHQQIS</sequence>
<dbReference type="Pfam" id="PF03924">
    <property type="entry name" value="CHASE"/>
    <property type="match status" value="1"/>
</dbReference>
<feature type="transmembrane region" description="Helical" evidence="10">
    <location>
        <begin position="258"/>
        <end position="279"/>
    </location>
</feature>
<comment type="caution">
    <text evidence="13">The sequence shown here is derived from an EMBL/GenBank/DDBJ whole genome shotgun (WGS) entry which is preliminary data.</text>
</comment>
<dbReference type="Pfam" id="PF08447">
    <property type="entry name" value="PAS_3"/>
    <property type="match status" value="2"/>
</dbReference>
<evidence type="ECO:0000256" key="10">
    <source>
        <dbReference type="SAM" id="Phobius"/>
    </source>
</evidence>
<dbReference type="SUPFAM" id="SSF55785">
    <property type="entry name" value="PYP-like sensor domain (PAS domain)"/>
    <property type="match status" value="2"/>
</dbReference>
<dbReference type="Gene3D" id="3.30.450.20">
    <property type="entry name" value="PAS domain"/>
    <property type="match status" value="2"/>
</dbReference>
<evidence type="ECO:0000256" key="6">
    <source>
        <dbReference type="ARBA" id="ARBA00022692"/>
    </source>
</evidence>
<keyword evidence="14" id="KW-1185">Reference proteome</keyword>
<dbReference type="PANTHER" id="PTHR43304">
    <property type="entry name" value="PHYTOCHROME-LIKE PROTEIN CPH1"/>
    <property type="match status" value="1"/>
</dbReference>
<keyword evidence="4" id="KW-0597">Phosphoprotein</keyword>
<evidence type="ECO:0000313" key="14">
    <source>
        <dbReference type="Proteomes" id="UP001501476"/>
    </source>
</evidence>
<keyword evidence="7" id="KW-0418">Kinase</keyword>
<dbReference type="NCBIfam" id="TIGR00229">
    <property type="entry name" value="sensory_box"/>
    <property type="match status" value="1"/>
</dbReference>
<dbReference type="PANTHER" id="PTHR43304:SF1">
    <property type="entry name" value="PAC DOMAIN-CONTAINING PROTEIN"/>
    <property type="match status" value="1"/>
</dbReference>
<evidence type="ECO:0000256" key="8">
    <source>
        <dbReference type="ARBA" id="ARBA00022989"/>
    </source>
</evidence>
<gene>
    <name evidence="13" type="ORF">GCM10008964_07560</name>
</gene>
<evidence type="ECO:0000256" key="3">
    <source>
        <dbReference type="ARBA" id="ARBA00012438"/>
    </source>
</evidence>